<gene>
    <name evidence="3" type="ORF">C435_02532</name>
</gene>
<comment type="caution">
    <text evidence="3">The sequence shown here is derived from an EMBL/GenBank/DDBJ whole genome shotgun (WGS) entry which is preliminary data.</text>
</comment>
<dbReference type="Proteomes" id="UP000011687">
    <property type="component" value="Unassembled WGS sequence"/>
</dbReference>
<reference evidence="3 4" key="1">
    <citation type="journal article" date="2014" name="PLoS Genet.">
        <title>Phylogenetically driven sequencing of extremely halophilic archaea reveals strategies for static and dynamic osmo-response.</title>
        <authorList>
            <person name="Becker E.A."/>
            <person name="Seitzer P.M."/>
            <person name="Tritt A."/>
            <person name="Larsen D."/>
            <person name="Krusor M."/>
            <person name="Yao A.I."/>
            <person name="Wu D."/>
            <person name="Madern D."/>
            <person name="Eisen J.A."/>
            <person name="Darling A.E."/>
            <person name="Facciotti M.T."/>
        </authorList>
    </citation>
    <scope>NUCLEOTIDE SEQUENCE [LARGE SCALE GENOMIC DNA]</scope>
    <source>
        <strain evidence="3 4">ATCC 33799</strain>
    </source>
</reference>
<dbReference type="Pfam" id="PF26443">
    <property type="entry name" value="DUF8122"/>
    <property type="match status" value="1"/>
</dbReference>
<dbReference type="InterPro" id="IPR058435">
    <property type="entry name" value="DUF8122"/>
</dbReference>
<dbReference type="EMBL" id="AOLS01000011">
    <property type="protein sequence ID" value="EMA25433.1"/>
    <property type="molecule type" value="Genomic_DNA"/>
</dbReference>
<evidence type="ECO:0000313" key="4">
    <source>
        <dbReference type="Proteomes" id="UP000011687"/>
    </source>
</evidence>
<evidence type="ECO:0000259" key="2">
    <source>
        <dbReference type="Pfam" id="PF26443"/>
    </source>
</evidence>
<name>M0KX45_9EURY</name>
<organism evidence="3 4">
    <name type="scientific">Haloarcula marismortui ATCC 33799</name>
    <dbReference type="NCBI Taxonomy" id="662475"/>
    <lineage>
        <taxon>Archaea</taxon>
        <taxon>Methanobacteriati</taxon>
        <taxon>Methanobacteriota</taxon>
        <taxon>Stenosarchaea group</taxon>
        <taxon>Halobacteria</taxon>
        <taxon>Halobacteriales</taxon>
        <taxon>Haloarculaceae</taxon>
        <taxon>Haloarcula</taxon>
    </lineage>
</organism>
<keyword evidence="4" id="KW-1185">Reference proteome</keyword>
<dbReference type="RefSeq" id="WP_007187961.1">
    <property type="nucleotide sequence ID" value="NZ_AOLS01000011.1"/>
</dbReference>
<dbReference type="AlphaFoldDB" id="M0KX45"/>
<dbReference type="Pfam" id="PF26442">
    <property type="entry name" value="Halo_toxin"/>
    <property type="match status" value="1"/>
</dbReference>
<proteinExistence type="predicted"/>
<accession>M0KX45</accession>
<evidence type="ECO:0000313" key="3">
    <source>
        <dbReference type="EMBL" id="EMA25433.1"/>
    </source>
</evidence>
<sequence>MTKKISTANGEAQAAQTDAYVRISTHAQERWTERTSAQESLRAAWERSIRVRAPSASATEVRLYAPCEALLIYRQGALRTVLNNDGRIDCTALGVCTACENLIDPVQDATCRWCGAETETHGRGRASVVRGDKA</sequence>
<dbReference type="InterPro" id="IPR058996">
    <property type="entry name" value="Toxin-rel_dom"/>
</dbReference>
<feature type="domain" description="DUF8122" evidence="2">
    <location>
        <begin position="92"/>
        <end position="117"/>
    </location>
</feature>
<feature type="domain" description="RelE toxin-related" evidence="1">
    <location>
        <begin position="23"/>
        <end position="85"/>
    </location>
</feature>
<protein>
    <submittedName>
        <fullName evidence="3">Uncharacterized protein</fullName>
    </submittedName>
</protein>
<evidence type="ECO:0000259" key="1">
    <source>
        <dbReference type="Pfam" id="PF26442"/>
    </source>
</evidence>